<evidence type="ECO:0000256" key="6">
    <source>
        <dbReference type="ARBA" id="ARBA00023136"/>
    </source>
</evidence>
<dbReference type="GO" id="GO:0015288">
    <property type="term" value="F:porin activity"/>
    <property type="evidence" value="ECO:0007669"/>
    <property type="project" value="TreeGrafter"/>
</dbReference>
<keyword evidence="3" id="KW-0813">Transport</keyword>
<dbReference type="Pfam" id="PF02321">
    <property type="entry name" value="OEP"/>
    <property type="match status" value="2"/>
</dbReference>
<dbReference type="EMBL" id="BBLT01000004">
    <property type="protein sequence ID" value="GAL85368.1"/>
    <property type="molecule type" value="Genomic_DNA"/>
</dbReference>
<organism evidence="8 9">
    <name type="scientific">Sporocytophaga myxococcoides</name>
    <dbReference type="NCBI Taxonomy" id="153721"/>
    <lineage>
        <taxon>Bacteria</taxon>
        <taxon>Pseudomonadati</taxon>
        <taxon>Bacteroidota</taxon>
        <taxon>Cytophagia</taxon>
        <taxon>Cytophagales</taxon>
        <taxon>Cytophagaceae</taxon>
        <taxon>Sporocytophaga</taxon>
    </lineage>
</organism>
<dbReference type="SUPFAM" id="SSF56954">
    <property type="entry name" value="Outer membrane efflux proteins (OEP)"/>
    <property type="match status" value="1"/>
</dbReference>
<evidence type="ECO:0000256" key="7">
    <source>
        <dbReference type="ARBA" id="ARBA00023237"/>
    </source>
</evidence>
<name>A0A098LGY8_9BACT</name>
<dbReference type="Gene3D" id="1.20.1600.10">
    <property type="entry name" value="Outer membrane efflux proteins (OEP)"/>
    <property type="match status" value="1"/>
</dbReference>
<evidence type="ECO:0000256" key="2">
    <source>
        <dbReference type="ARBA" id="ARBA00007613"/>
    </source>
</evidence>
<keyword evidence="9" id="KW-1185">Reference proteome</keyword>
<dbReference type="GO" id="GO:1990281">
    <property type="term" value="C:efflux pump complex"/>
    <property type="evidence" value="ECO:0007669"/>
    <property type="project" value="TreeGrafter"/>
</dbReference>
<gene>
    <name evidence="8" type="ORF">MYP_2597</name>
</gene>
<comment type="caution">
    <text evidence="8">The sequence shown here is derived from an EMBL/GenBank/DDBJ whole genome shotgun (WGS) entry which is preliminary data.</text>
</comment>
<accession>A0A098LGY8</accession>
<keyword evidence="7" id="KW-0998">Cell outer membrane</keyword>
<dbReference type="eggNOG" id="COG1538">
    <property type="taxonomic scope" value="Bacteria"/>
</dbReference>
<evidence type="ECO:0000256" key="4">
    <source>
        <dbReference type="ARBA" id="ARBA00022452"/>
    </source>
</evidence>
<keyword evidence="5" id="KW-0812">Transmembrane</keyword>
<proteinExistence type="inferred from homology"/>
<reference evidence="8 9" key="1">
    <citation type="submission" date="2014-09" db="EMBL/GenBank/DDBJ databases">
        <title>Sporocytophaga myxococcoides PG-01 genome sequencing.</title>
        <authorList>
            <person name="Liu L."/>
            <person name="Gao P.J."/>
            <person name="Chen G.J."/>
            <person name="Wang L.S."/>
        </authorList>
    </citation>
    <scope>NUCLEOTIDE SEQUENCE [LARGE SCALE GENOMIC DNA]</scope>
    <source>
        <strain evidence="8 9">PG-01</strain>
    </source>
</reference>
<protein>
    <submittedName>
        <fullName evidence="8">Transporter</fullName>
    </submittedName>
</protein>
<dbReference type="GO" id="GO:0009279">
    <property type="term" value="C:cell outer membrane"/>
    <property type="evidence" value="ECO:0007669"/>
    <property type="project" value="UniProtKB-SubCell"/>
</dbReference>
<evidence type="ECO:0000313" key="8">
    <source>
        <dbReference type="EMBL" id="GAL85368.1"/>
    </source>
</evidence>
<sequence length="460" mass="52392">MTNLRKYYLLLFFIMPVIAYGQDYNLNQLLEKAKTSYPVIKAKQYEVKSAQEKIGYARADYLPNFIVADQYTYSTSNNVEGAFYPNEGTAFAPSGGIRQDNIYKGAYGSYTTAILDWKVINFGKVSAGINAAKAEKSRVENEYENELFLHQIKVADLYLLFLINQQLKRVQEFNLQRAEDYMKTVNARVSAGLKPGVDSALAHAEYTKAELMLLESQRNELSYALKLIELSGGDLKDSLSIDTMNFFKDLPSQIITDKDNLKNAPSLRLYQSFRDLSKAKSISIKRSFYPSLSVIGTTWARGSGISRKTNEYRRDFSSGVDYQVFNYLAGVALRWNLTSYFKIHRDYKSEMFQYDKYQLLYDAQVLRQSRELKDSDMQFNVALKQAQLSPIQLEAARAAFEQAQIRYSSGLTDLPTFTQSLLTLNRAEADNYIAYSNAWRALLMKAAAAGDLSLFLNQVK</sequence>
<keyword evidence="6" id="KW-0472">Membrane</keyword>
<dbReference type="PANTHER" id="PTHR30026:SF20">
    <property type="entry name" value="OUTER MEMBRANE PROTEIN TOLC"/>
    <property type="match status" value="1"/>
</dbReference>
<evidence type="ECO:0000313" key="9">
    <source>
        <dbReference type="Proteomes" id="UP000030185"/>
    </source>
</evidence>
<dbReference type="AlphaFoldDB" id="A0A098LGY8"/>
<dbReference type="InterPro" id="IPR051906">
    <property type="entry name" value="TolC-like"/>
</dbReference>
<dbReference type="InterPro" id="IPR003423">
    <property type="entry name" value="OMP_efflux"/>
</dbReference>
<evidence type="ECO:0000256" key="1">
    <source>
        <dbReference type="ARBA" id="ARBA00004442"/>
    </source>
</evidence>
<comment type="similarity">
    <text evidence="2">Belongs to the outer membrane factor (OMF) (TC 1.B.17) family.</text>
</comment>
<evidence type="ECO:0000256" key="3">
    <source>
        <dbReference type="ARBA" id="ARBA00022448"/>
    </source>
</evidence>
<dbReference type="PANTHER" id="PTHR30026">
    <property type="entry name" value="OUTER MEMBRANE PROTEIN TOLC"/>
    <property type="match status" value="1"/>
</dbReference>
<dbReference type="GO" id="GO:0015562">
    <property type="term" value="F:efflux transmembrane transporter activity"/>
    <property type="evidence" value="ECO:0007669"/>
    <property type="project" value="InterPro"/>
</dbReference>
<comment type="subcellular location">
    <subcellularLocation>
        <location evidence="1">Cell outer membrane</location>
    </subcellularLocation>
</comment>
<evidence type="ECO:0000256" key="5">
    <source>
        <dbReference type="ARBA" id="ARBA00022692"/>
    </source>
</evidence>
<keyword evidence="4" id="KW-1134">Transmembrane beta strand</keyword>
<dbReference type="Proteomes" id="UP000030185">
    <property type="component" value="Unassembled WGS sequence"/>
</dbReference>
<dbReference type="STRING" id="153721.MYP_2597"/>